<accession>A0A3R7M917</accession>
<gene>
    <name evidence="2" type="ORF">C7M84_005103</name>
</gene>
<feature type="compositionally biased region" description="Low complexity" evidence="1">
    <location>
        <begin position="50"/>
        <end position="64"/>
    </location>
</feature>
<sequence>MTQSPVLRPFSLSIKKYTGLVVTPLSLSPPPCLSPGHPHPPPPPLPLPQLFPSSSPSPASLPHLPPSTLVTASLHNLSVLRVSRPPAPRLLSLSLPSFILVPRPRLLLFGSIWCDARDHKGHQHLQPKRIFDRRADQ</sequence>
<evidence type="ECO:0000313" key="2">
    <source>
        <dbReference type="EMBL" id="ROT76304.1"/>
    </source>
</evidence>
<proteinExistence type="predicted"/>
<feature type="compositionally biased region" description="Pro residues" evidence="1">
    <location>
        <begin position="31"/>
        <end position="49"/>
    </location>
</feature>
<reference evidence="2 3" key="2">
    <citation type="submission" date="2019-01" db="EMBL/GenBank/DDBJ databases">
        <title>The decoding of complex shrimp genome reveals the adaptation for benthos swimmer, frequently molting mechanism and breeding impact on genome.</title>
        <authorList>
            <person name="Sun Y."/>
            <person name="Gao Y."/>
            <person name="Yu Y."/>
        </authorList>
    </citation>
    <scope>NUCLEOTIDE SEQUENCE [LARGE SCALE GENOMIC DNA]</scope>
    <source>
        <tissue evidence="2">Muscle</tissue>
    </source>
</reference>
<name>A0A3R7M917_PENVA</name>
<evidence type="ECO:0000313" key="3">
    <source>
        <dbReference type="Proteomes" id="UP000283509"/>
    </source>
</evidence>
<feature type="region of interest" description="Disordered" evidence="1">
    <location>
        <begin position="31"/>
        <end position="64"/>
    </location>
</feature>
<keyword evidence="3" id="KW-1185">Reference proteome</keyword>
<reference evidence="2 3" key="1">
    <citation type="submission" date="2018-04" db="EMBL/GenBank/DDBJ databases">
        <authorList>
            <person name="Zhang X."/>
            <person name="Yuan J."/>
            <person name="Li F."/>
            <person name="Xiang J."/>
        </authorList>
    </citation>
    <scope>NUCLEOTIDE SEQUENCE [LARGE SCALE GENOMIC DNA]</scope>
    <source>
        <tissue evidence="2">Muscle</tissue>
    </source>
</reference>
<dbReference type="EMBL" id="QCYY01001673">
    <property type="protein sequence ID" value="ROT76304.1"/>
    <property type="molecule type" value="Genomic_DNA"/>
</dbReference>
<dbReference type="AlphaFoldDB" id="A0A3R7M917"/>
<organism evidence="2 3">
    <name type="scientific">Penaeus vannamei</name>
    <name type="common">Whiteleg shrimp</name>
    <name type="synonym">Litopenaeus vannamei</name>
    <dbReference type="NCBI Taxonomy" id="6689"/>
    <lineage>
        <taxon>Eukaryota</taxon>
        <taxon>Metazoa</taxon>
        <taxon>Ecdysozoa</taxon>
        <taxon>Arthropoda</taxon>
        <taxon>Crustacea</taxon>
        <taxon>Multicrustacea</taxon>
        <taxon>Malacostraca</taxon>
        <taxon>Eumalacostraca</taxon>
        <taxon>Eucarida</taxon>
        <taxon>Decapoda</taxon>
        <taxon>Dendrobranchiata</taxon>
        <taxon>Penaeoidea</taxon>
        <taxon>Penaeidae</taxon>
        <taxon>Penaeus</taxon>
    </lineage>
</organism>
<comment type="caution">
    <text evidence="2">The sequence shown here is derived from an EMBL/GenBank/DDBJ whole genome shotgun (WGS) entry which is preliminary data.</text>
</comment>
<protein>
    <submittedName>
        <fullName evidence="2">Uncharacterized protein</fullName>
    </submittedName>
</protein>
<evidence type="ECO:0000256" key="1">
    <source>
        <dbReference type="SAM" id="MobiDB-lite"/>
    </source>
</evidence>
<dbReference type="Proteomes" id="UP000283509">
    <property type="component" value="Unassembled WGS sequence"/>
</dbReference>